<dbReference type="Proteomes" id="UP000054248">
    <property type="component" value="Unassembled WGS sequence"/>
</dbReference>
<dbReference type="STRING" id="1051891.A0A0C3KFG8"/>
<keyword evidence="2" id="KW-0813">Transport</keyword>
<dbReference type="Pfam" id="PF25539">
    <property type="entry name" value="Bestrophin_2"/>
    <property type="match status" value="2"/>
</dbReference>
<comment type="subcellular location">
    <subcellularLocation>
        <location evidence="1">Membrane</location>
        <topology evidence="1">Multi-pass membrane protein</topology>
    </subcellularLocation>
</comment>
<proteinExistence type="predicted"/>
<evidence type="ECO:0000256" key="5">
    <source>
        <dbReference type="ARBA" id="ARBA00023065"/>
    </source>
</evidence>
<accession>A0A0C3KFG8</accession>
<evidence type="ECO:0000256" key="1">
    <source>
        <dbReference type="ARBA" id="ARBA00004141"/>
    </source>
</evidence>
<evidence type="ECO:0000256" key="6">
    <source>
        <dbReference type="ARBA" id="ARBA00023136"/>
    </source>
</evidence>
<keyword evidence="9" id="KW-1185">Reference proteome</keyword>
<dbReference type="GO" id="GO:0005254">
    <property type="term" value="F:chloride channel activity"/>
    <property type="evidence" value="ECO:0007669"/>
    <property type="project" value="InterPro"/>
</dbReference>
<gene>
    <name evidence="8" type="ORF">M407DRAFT_139882</name>
</gene>
<dbReference type="PANTHER" id="PTHR33281">
    <property type="entry name" value="UPF0187 PROTEIN YNEE"/>
    <property type="match status" value="1"/>
</dbReference>
<evidence type="ECO:0000313" key="8">
    <source>
        <dbReference type="EMBL" id="KIO20228.1"/>
    </source>
</evidence>
<feature type="region of interest" description="Disordered" evidence="7">
    <location>
        <begin position="238"/>
        <end position="262"/>
    </location>
</feature>
<reference evidence="8 9" key="1">
    <citation type="submission" date="2014-04" db="EMBL/GenBank/DDBJ databases">
        <authorList>
            <consortium name="DOE Joint Genome Institute"/>
            <person name="Kuo A."/>
            <person name="Girlanda M."/>
            <person name="Perotto S."/>
            <person name="Kohler A."/>
            <person name="Nagy L.G."/>
            <person name="Floudas D."/>
            <person name="Copeland A."/>
            <person name="Barry K.W."/>
            <person name="Cichocki N."/>
            <person name="Veneault-Fourrey C."/>
            <person name="LaButti K."/>
            <person name="Lindquist E.A."/>
            <person name="Lipzen A."/>
            <person name="Lundell T."/>
            <person name="Morin E."/>
            <person name="Murat C."/>
            <person name="Sun H."/>
            <person name="Tunlid A."/>
            <person name="Henrissat B."/>
            <person name="Grigoriev I.V."/>
            <person name="Hibbett D.S."/>
            <person name="Martin F."/>
            <person name="Nordberg H.P."/>
            <person name="Cantor M.N."/>
            <person name="Hua S.X."/>
        </authorList>
    </citation>
    <scope>NUCLEOTIDE SEQUENCE [LARGE SCALE GENOMIC DNA]</scope>
    <source>
        <strain evidence="8 9">MUT 4182</strain>
    </source>
</reference>
<dbReference type="GO" id="GO:0016020">
    <property type="term" value="C:membrane"/>
    <property type="evidence" value="ECO:0007669"/>
    <property type="project" value="UniProtKB-SubCell"/>
</dbReference>
<feature type="compositionally biased region" description="Low complexity" evidence="7">
    <location>
        <begin position="239"/>
        <end position="252"/>
    </location>
</feature>
<keyword evidence="5" id="KW-0406">Ion transport</keyword>
<dbReference type="PANTHER" id="PTHR33281:SF21">
    <property type="entry name" value="MEMBRANE PROTEIN"/>
    <property type="match status" value="1"/>
</dbReference>
<sequence length="460" mass="50242">MANTATNGAGGGSGFQSIRTLGSLVTSGVPLERQKLRKYSWLPDVLRIEGSVIGRIWGPVLTVTIFSVGVAVAEEIYGYEVSLSNNVVPLLSVVVGLLLVFRNGTSYDRYYEGRKDFGSITSTVRNFSRIIWIQVVQPPAPKKDDSHLSAGAPEYVTDVKAEKIYLIKLLLSFVYATVHHLRGETGVDYEDYEGILPEQFTYMSSGASRFLDADTLYNRYAAYSSLGGGIAAQVAVQTRRPSSSGRRLSHSSSTHERQQVMSVPSVAVMSDDEGPAPTNGNADERTPLAPYTAVNIGGTGDSGAAAAYLPLPLVLAHEITKTIYDFKKKGYIEIGGPAGYNTMNTMVNSMVDQLTNLERVATTPIPTSYGIHLKQCVTLYLFALPFTLVSTMHWKMIPLVTLVSFTLMGIEGIADEIEMPFGRDQSDLPLERFCSTLRSEVEFLMGRMPQATEPSPYRAN</sequence>
<evidence type="ECO:0000256" key="7">
    <source>
        <dbReference type="SAM" id="MobiDB-lite"/>
    </source>
</evidence>
<keyword evidence="3" id="KW-0812">Transmembrane</keyword>
<evidence type="ECO:0000256" key="3">
    <source>
        <dbReference type="ARBA" id="ARBA00022692"/>
    </source>
</evidence>
<evidence type="ECO:0000313" key="9">
    <source>
        <dbReference type="Proteomes" id="UP000054248"/>
    </source>
</evidence>
<reference evidence="9" key="2">
    <citation type="submission" date="2015-01" db="EMBL/GenBank/DDBJ databases">
        <title>Evolutionary Origins and Diversification of the Mycorrhizal Mutualists.</title>
        <authorList>
            <consortium name="DOE Joint Genome Institute"/>
            <consortium name="Mycorrhizal Genomics Consortium"/>
            <person name="Kohler A."/>
            <person name="Kuo A."/>
            <person name="Nagy L.G."/>
            <person name="Floudas D."/>
            <person name="Copeland A."/>
            <person name="Barry K.W."/>
            <person name="Cichocki N."/>
            <person name="Veneault-Fourrey C."/>
            <person name="LaButti K."/>
            <person name="Lindquist E.A."/>
            <person name="Lipzen A."/>
            <person name="Lundell T."/>
            <person name="Morin E."/>
            <person name="Murat C."/>
            <person name="Riley R."/>
            <person name="Ohm R."/>
            <person name="Sun H."/>
            <person name="Tunlid A."/>
            <person name="Henrissat B."/>
            <person name="Grigoriev I.V."/>
            <person name="Hibbett D.S."/>
            <person name="Martin F."/>
        </authorList>
    </citation>
    <scope>NUCLEOTIDE SEQUENCE [LARGE SCALE GENOMIC DNA]</scope>
    <source>
        <strain evidence="9">MUT 4182</strain>
    </source>
</reference>
<organism evidence="8 9">
    <name type="scientific">Tulasnella calospora MUT 4182</name>
    <dbReference type="NCBI Taxonomy" id="1051891"/>
    <lineage>
        <taxon>Eukaryota</taxon>
        <taxon>Fungi</taxon>
        <taxon>Dikarya</taxon>
        <taxon>Basidiomycota</taxon>
        <taxon>Agaricomycotina</taxon>
        <taxon>Agaricomycetes</taxon>
        <taxon>Cantharellales</taxon>
        <taxon>Tulasnellaceae</taxon>
        <taxon>Tulasnella</taxon>
    </lineage>
</organism>
<protein>
    <submittedName>
        <fullName evidence="8">Uncharacterized protein</fullName>
    </submittedName>
</protein>
<evidence type="ECO:0000256" key="4">
    <source>
        <dbReference type="ARBA" id="ARBA00022989"/>
    </source>
</evidence>
<keyword evidence="4" id="KW-1133">Transmembrane helix</keyword>
<dbReference type="OrthoDB" id="1368at2759"/>
<dbReference type="HOGENOM" id="CLU_029790_6_0_1"/>
<dbReference type="InterPro" id="IPR044669">
    <property type="entry name" value="YneE/VCCN1/2-like"/>
</dbReference>
<keyword evidence="6" id="KW-0472">Membrane</keyword>
<dbReference type="EMBL" id="KN823182">
    <property type="protein sequence ID" value="KIO20228.1"/>
    <property type="molecule type" value="Genomic_DNA"/>
</dbReference>
<name>A0A0C3KFG8_9AGAM</name>
<dbReference type="AlphaFoldDB" id="A0A0C3KFG8"/>
<evidence type="ECO:0000256" key="2">
    <source>
        <dbReference type="ARBA" id="ARBA00022448"/>
    </source>
</evidence>